<dbReference type="InParanoid" id="A0A397RMT5"/>
<accession>A0A397RMT5</accession>
<organism evidence="2 3">
    <name type="scientific">Anaeroplasma bactoclasticum</name>
    <dbReference type="NCBI Taxonomy" id="2088"/>
    <lineage>
        <taxon>Bacteria</taxon>
        <taxon>Bacillati</taxon>
        <taxon>Mycoplasmatota</taxon>
        <taxon>Mollicutes</taxon>
        <taxon>Anaeroplasmatales</taxon>
        <taxon>Anaeroplasmataceae</taxon>
        <taxon>Anaeroplasma</taxon>
    </lineage>
</organism>
<evidence type="ECO:0000313" key="3">
    <source>
        <dbReference type="Proteomes" id="UP000266506"/>
    </source>
</evidence>
<dbReference type="Gene3D" id="3.10.620.30">
    <property type="match status" value="1"/>
</dbReference>
<dbReference type="EMBL" id="QXEV01000014">
    <property type="protein sequence ID" value="RIA75640.1"/>
    <property type="molecule type" value="Genomic_DNA"/>
</dbReference>
<feature type="domain" description="Transglutaminase-like" evidence="1">
    <location>
        <begin position="545"/>
        <end position="648"/>
    </location>
</feature>
<dbReference type="Proteomes" id="UP000266506">
    <property type="component" value="Unassembled WGS sequence"/>
</dbReference>
<dbReference type="RefSeq" id="WP_162849838.1">
    <property type="nucleotide sequence ID" value="NZ_QXEV01000014.1"/>
</dbReference>
<reference evidence="2 3" key="1">
    <citation type="submission" date="2018-08" db="EMBL/GenBank/DDBJ databases">
        <title>Genomic Encyclopedia of Archaeal and Bacterial Type Strains, Phase II (KMG-II): from individual species to whole genera.</title>
        <authorList>
            <person name="Goeker M."/>
        </authorList>
    </citation>
    <scope>NUCLEOTIDE SEQUENCE [LARGE SCALE GENOMIC DNA]</scope>
    <source>
        <strain evidence="2 3">ATCC 27112</strain>
    </source>
</reference>
<proteinExistence type="predicted"/>
<dbReference type="InterPro" id="IPR038765">
    <property type="entry name" value="Papain-like_cys_pep_sf"/>
</dbReference>
<dbReference type="InterPro" id="IPR052557">
    <property type="entry name" value="CAP/Cytokinesis_protein"/>
</dbReference>
<dbReference type="SUPFAM" id="SSF54001">
    <property type="entry name" value="Cysteine proteinases"/>
    <property type="match status" value="1"/>
</dbReference>
<dbReference type="PANTHER" id="PTHR46333:SF2">
    <property type="entry name" value="CYTOKINESIS PROTEIN 3"/>
    <property type="match status" value="1"/>
</dbReference>
<dbReference type="Pfam" id="PF01841">
    <property type="entry name" value="Transglut_core"/>
    <property type="match status" value="1"/>
</dbReference>
<dbReference type="PANTHER" id="PTHR46333">
    <property type="entry name" value="CYTOKINESIS PROTEIN 3"/>
    <property type="match status" value="1"/>
</dbReference>
<evidence type="ECO:0000313" key="2">
    <source>
        <dbReference type="EMBL" id="RIA75640.1"/>
    </source>
</evidence>
<comment type="caution">
    <text evidence="2">The sequence shown here is derived from an EMBL/GenBank/DDBJ whole genome shotgun (WGS) entry which is preliminary data.</text>
</comment>
<name>A0A397RMT5_9MOLU</name>
<protein>
    <submittedName>
        <fullName evidence="2">Transglutaminase superfamily protein</fullName>
    </submittedName>
</protein>
<gene>
    <name evidence="2" type="ORF">EI71_01298</name>
</gene>
<dbReference type="GO" id="GO:0005737">
    <property type="term" value="C:cytoplasm"/>
    <property type="evidence" value="ECO:0007669"/>
    <property type="project" value="TreeGrafter"/>
</dbReference>
<sequence>MKKIIPIALGSIALASVFTIPFFNNHKKEEILIESTESHDEIFGKSLGALSFKNENKLVSLSNDYYAPKIGYQSALSSDGTKISIRYVCAIDSQDYDSAVWSRSLYDSSGDYLNVLAKKDYTVTTTYTGITNGGVITYANELEDEDGDHPYTRFVVYTLLDIPLEDYSSAYLDAHVSLIKDGNIVKQSKVGALKVDQEDYFSYTLASDSLVFNVDTENKSYIVTSDTSSGSIIVPEYYSDGDHRYNVSKIEDNAFSDKENLTLVLPKSIDSIGLNAVNSNATICYMGTKEEWNNISITNSGINFTHIKYLDKSLSKCNSFYLDSNNDITFSNEDHEEDTPKVENVTATCTNSGTYDSVTYCKNCGIELNRTTHSMEALGHNYDEYEETNSLGHSYIVHECLECGDIYYNSLVTDYTKTYEYKTFTEDDYYNSYNDDIKGILDSLYEGCMEMFNSTSNYTPNWNGNSQVLVAEAHYSNNISDEVAWGIANYFIDNNPQFYFVSDSIFYGNGVYLVLDSTYYTYAARKDINDKLKDMEEDFTRGYLSSNLSTDVSKAKYIHDYIANNLYYQYEEDGKTPSDEAWAHNIVGFIDQNPNTGGVCECYAKVYLYLSRLVGINTITVVGYAGSTTIGGHAWNYTQIDGKWYGVDVTWDDQGTILYDFFLVSKGIMEDAGNSWRHATHIPSESNIASYPEGSTLQVLLPELEDSSAYIA</sequence>
<dbReference type="AlphaFoldDB" id="A0A397RMT5"/>
<evidence type="ECO:0000259" key="1">
    <source>
        <dbReference type="Pfam" id="PF01841"/>
    </source>
</evidence>
<keyword evidence="3" id="KW-1185">Reference proteome</keyword>
<dbReference type="InterPro" id="IPR002931">
    <property type="entry name" value="Transglutaminase-like"/>
</dbReference>